<sequence length="181" mass="20583">MYAVNQKTLAAALGISARQVRNLREQGMFSFMQGTKKYDLTTCVSEYIEFKVKAETGSGTSINKEKEQAEHERLKKEITKIKLRKLRKEVHEAADVEEFLNNMLLGFRARLLSVPGKVAPQILNESDINRIIKLLNDEFLEVLDELSEYDPDAINNDSTGIMEQTVEEDPDDTDEPEDDGE</sequence>
<reference evidence="2" key="1">
    <citation type="submission" date="2020-10" db="EMBL/GenBank/DDBJ databases">
        <authorList>
            <person name="Gilroy R."/>
        </authorList>
    </citation>
    <scope>NUCLEOTIDE SEQUENCE</scope>
    <source>
        <strain evidence="2">USAMLcec3-3695</strain>
    </source>
</reference>
<organism evidence="2 3">
    <name type="scientific">Candidatus Ornithomonoglobus merdipullorum</name>
    <dbReference type="NCBI Taxonomy" id="2840895"/>
    <lineage>
        <taxon>Bacteria</taxon>
        <taxon>Bacillati</taxon>
        <taxon>Bacillota</taxon>
        <taxon>Clostridia</taxon>
        <taxon>Candidatus Ornithomonoglobus</taxon>
    </lineage>
</organism>
<evidence type="ECO:0000313" key="2">
    <source>
        <dbReference type="EMBL" id="HIU56209.1"/>
    </source>
</evidence>
<proteinExistence type="predicted"/>
<reference evidence="2" key="2">
    <citation type="journal article" date="2021" name="PeerJ">
        <title>Extensive microbial diversity within the chicken gut microbiome revealed by metagenomics and culture.</title>
        <authorList>
            <person name="Gilroy R."/>
            <person name="Ravi A."/>
            <person name="Getino M."/>
            <person name="Pursley I."/>
            <person name="Horton D.L."/>
            <person name="Alikhan N.F."/>
            <person name="Baker D."/>
            <person name="Gharbi K."/>
            <person name="Hall N."/>
            <person name="Watson M."/>
            <person name="Adriaenssens E.M."/>
            <person name="Foster-Nyarko E."/>
            <person name="Jarju S."/>
            <person name="Secka A."/>
            <person name="Antonio M."/>
            <person name="Oren A."/>
            <person name="Chaudhuri R.R."/>
            <person name="La Ragione R."/>
            <person name="Hildebrand F."/>
            <person name="Pallen M.J."/>
        </authorList>
    </citation>
    <scope>NUCLEOTIDE SEQUENCE</scope>
    <source>
        <strain evidence="2">USAMLcec3-3695</strain>
    </source>
</reference>
<evidence type="ECO:0000313" key="3">
    <source>
        <dbReference type="Proteomes" id="UP000824109"/>
    </source>
</evidence>
<dbReference type="EMBL" id="DVNB01000002">
    <property type="protein sequence ID" value="HIU56209.1"/>
    <property type="molecule type" value="Genomic_DNA"/>
</dbReference>
<feature type="compositionally biased region" description="Acidic residues" evidence="1">
    <location>
        <begin position="165"/>
        <end position="181"/>
    </location>
</feature>
<name>A0A9D1SDB2_9FIRM</name>
<feature type="region of interest" description="Disordered" evidence="1">
    <location>
        <begin position="151"/>
        <end position="181"/>
    </location>
</feature>
<dbReference type="AlphaFoldDB" id="A0A9D1SDB2"/>
<gene>
    <name evidence="2" type="ORF">IAA61_00180</name>
</gene>
<dbReference type="Proteomes" id="UP000824109">
    <property type="component" value="Unassembled WGS sequence"/>
</dbReference>
<protein>
    <submittedName>
        <fullName evidence="2">DNA-packaging protein</fullName>
    </submittedName>
</protein>
<evidence type="ECO:0000256" key="1">
    <source>
        <dbReference type="SAM" id="MobiDB-lite"/>
    </source>
</evidence>
<accession>A0A9D1SDB2</accession>
<comment type="caution">
    <text evidence="2">The sequence shown here is derived from an EMBL/GenBank/DDBJ whole genome shotgun (WGS) entry which is preliminary data.</text>
</comment>